<feature type="compositionally biased region" description="Polar residues" evidence="1">
    <location>
        <begin position="19"/>
        <end position="46"/>
    </location>
</feature>
<evidence type="ECO:0000256" key="1">
    <source>
        <dbReference type="SAM" id="MobiDB-lite"/>
    </source>
</evidence>
<organism evidence="2 3">
    <name type="scientific">Truncatella angustata</name>
    <dbReference type="NCBI Taxonomy" id="152316"/>
    <lineage>
        <taxon>Eukaryota</taxon>
        <taxon>Fungi</taxon>
        <taxon>Dikarya</taxon>
        <taxon>Ascomycota</taxon>
        <taxon>Pezizomycotina</taxon>
        <taxon>Sordariomycetes</taxon>
        <taxon>Xylariomycetidae</taxon>
        <taxon>Amphisphaeriales</taxon>
        <taxon>Sporocadaceae</taxon>
        <taxon>Truncatella</taxon>
    </lineage>
</organism>
<sequence length="241" mass="25966">MQLKRKRSESELSLSSSSTGSAFNSPSRPGCSSSHMDTENTSSSSPAHRFFMATPSHLPSRTMKRFRDNRPSQEEVHQRTINMLFSAAQRPQAEQDEPTPRPRAVHTQPPAPTPPARHHAQQASLHSFWKLPNSQSLSAATASVASPHVDASVYAPADCEDCGQRLRGDDGADGDVDMDIDGGSEAEAASCAGCGKHVCSHCSITNMGERRRCLGCADDTGKRLWIGSVGWTSKMSALGIF</sequence>
<feature type="region of interest" description="Disordered" evidence="1">
    <location>
        <begin position="1"/>
        <end position="77"/>
    </location>
</feature>
<evidence type="ECO:0000313" key="2">
    <source>
        <dbReference type="EMBL" id="KAH6657885.1"/>
    </source>
</evidence>
<comment type="caution">
    <text evidence="2">The sequence shown here is derived from an EMBL/GenBank/DDBJ whole genome shotgun (WGS) entry which is preliminary data.</text>
</comment>
<reference evidence="2" key="1">
    <citation type="journal article" date="2021" name="Nat. Commun.">
        <title>Genetic determinants of endophytism in the Arabidopsis root mycobiome.</title>
        <authorList>
            <person name="Mesny F."/>
            <person name="Miyauchi S."/>
            <person name="Thiergart T."/>
            <person name="Pickel B."/>
            <person name="Atanasova L."/>
            <person name="Karlsson M."/>
            <person name="Huettel B."/>
            <person name="Barry K.W."/>
            <person name="Haridas S."/>
            <person name="Chen C."/>
            <person name="Bauer D."/>
            <person name="Andreopoulos W."/>
            <person name="Pangilinan J."/>
            <person name="LaButti K."/>
            <person name="Riley R."/>
            <person name="Lipzen A."/>
            <person name="Clum A."/>
            <person name="Drula E."/>
            <person name="Henrissat B."/>
            <person name="Kohler A."/>
            <person name="Grigoriev I.V."/>
            <person name="Martin F.M."/>
            <person name="Hacquard S."/>
        </authorList>
    </citation>
    <scope>NUCLEOTIDE SEQUENCE</scope>
    <source>
        <strain evidence="2">MPI-SDFR-AT-0073</strain>
    </source>
</reference>
<dbReference type="GeneID" id="70137978"/>
<keyword evidence="3" id="KW-1185">Reference proteome</keyword>
<feature type="region of interest" description="Disordered" evidence="1">
    <location>
        <begin position="89"/>
        <end position="121"/>
    </location>
</feature>
<protein>
    <submittedName>
        <fullName evidence="2">Uncharacterized protein</fullName>
    </submittedName>
</protein>
<dbReference type="OrthoDB" id="5336357at2759"/>
<evidence type="ECO:0000313" key="3">
    <source>
        <dbReference type="Proteomes" id="UP000758603"/>
    </source>
</evidence>
<dbReference type="EMBL" id="JAGPXC010000002">
    <property type="protein sequence ID" value="KAH6657885.1"/>
    <property type="molecule type" value="Genomic_DNA"/>
</dbReference>
<name>A0A9P8UTU8_9PEZI</name>
<accession>A0A9P8UTU8</accession>
<dbReference type="AlphaFoldDB" id="A0A9P8UTU8"/>
<gene>
    <name evidence="2" type="ORF">BKA67DRAFT_689120</name>
</gene>
<dbReference type="RefSeq" id="XP_045962119.1">
    <property type="nucleotide sequence ID" value="XM_046109087.1"/>
</dbReference>
<feature type="compositionally biased region" description="Basic and acidic residues" evidence="1">
    <location>
        <begin position="65"/>
        <end position="77"/>
    </location>
</feature>
<proteinExistence type="predicted"/>
<dbReference type="Proteomes" id="UP000758603">
    <property type="component" value="Unassembled WGS sequence"/>
</dbReference>